<dbReference type="AlphaFoldDB" id="A0A2P8C8K9"/>
<reference evidence="1 4" key="2">
    <citation type="submission" date="2019-10" db="EMBL/GenBank/DDBJ databases">
        <title>Prolixibacter strains distinguished by the presence of nitrate reductase genes were adept at nitrate-dependent anaerobic corrosion of metallic iron and carbon steel.</title>
        <authorList>
            <person name="Iino T."/>
            <person name="Shono N."/>
            <person name="Ito K."/>
            <person name="Nakamura R."/>
            <person name="Sueoka K."/>
            <person name="Harayama S."/>
            <person name="Ohkuma M."/>
        </authorList>
    </citation>
    <scope>NUCLEOTIDE SEQUENCE [LARGE SCALE GENOMIC DNA]</scope>
    <source>
        <strain evidence="1 4">MIC1-1</strain>
    </source>
</reference>
<evidence type="ECO:0000313" key="2">
    <source>
        <dbReference type="EMBL" id="PSK81296.1"/>
    </source>
</evidence>
<gene>
    <name evidence="2" type="ORF">CLV93_11080</name>
    <name evidence="1" type="ORF">JCM18694_18650</name>
</gene>
<name>A0A2P8C8K9_9BACT</name>
<dbReference type="EMBL" id="PYGC01000010">
    <property type="protein sequence ID" value="PSK81296.1"/>
    <property type="molecule type" value="Genomic_DNA"/>
</dbReference>
<dbReference type="Proteomes" id="UP000396862">
    <property type="component" value="Unassembled WGS sequence"/>
</dbReference>
<evidence type="ECO:0000313" key="1">
    <source>
        <dbReference type="EMBL" id="GET21619.1"/>
    </source>
</evidence>
<comment type="caution">
    <text evidence="2">The sequence shown here is derived from an EMBL/GenBank/DDBJ whole genome shotgun (WGS) entry which is preliminary data.</text>
</comment>
<keyword evidence="4" id="KW-1185">Reference proteome</keyword>
<protein>
    <submittedName>
        <fullName evidence="2">Uncharacterized protein</fullName>
    </submittedName>
</protein>
<dbReference type="Proteomes" id="UP000240621">
    <property type="component" value="Unassembled WGS sequence"/>
</dbReference>
<reference evidence="2 3" key="1">
    <citation type="submission" date="2018-03" db="EMBL/GenBank/DDBJ databases">
        <title>Genomic Encyclopedia of Archaeal and Bacterial Type Strains, Phase II (KMG-II): from individual species to whole genera.</title>
        <authorList>
            <person name="Goeker M."/>
        </authorList>
    </citation>
    <scope>NUCLEOTIDE SEQUENCE [LARGE SCALE GENOMIC DNA]</scope>
    <source>
        <strain evidence="2 3">DSM 27267</strain>
    </source>
</reference>
<accession>A0A2P8C8K9</accession>
<evidence type="ECO:0000313" key="3">
    <source>
        <dbReference type="Proteomes" id="UP000240621"/>
    </source>
</evidence>
<evidence type="ECO:0000313" key="4">
    <source>
        <dbReference type="Proteomes" id="UP000396862"/>
    </source>
</evidence>
<dbReference type="OrthoDB" id="1122809at2"/>
<sequence length="133" mass="15343">MKAKVLTAQVNFQLAAVLLAVLLSLTFVFRAYSQSSDEQLALNENATYTAAIEAYENDLQLNTNTSEAEENFGRTVVFNRFETDNELDIELWMYCDYYWTGVPCEALLNPSVIEEEPLKVEEWMHDNHYWSGK</sequence>
<organism evidence="2 3">
    <name type="scientific">Prolixibacter denitrificans</name>
    <dbReference type="NCBI Taxonomy" id="1541063"/>
    <lineage>
        <taxon>Bacteria</taxon>
        <taxon>Pseudomonadati</taxon>
        <taxon>Bacteroidota</taxon>
        <taxon>Bacteroidia</taxon>
        <taxon>Marinilabiliales</taxon>
        <taxon>Prolixibacteraceae</taxon>
        <taxon>Prolixibacter</taxon>
    </lineage>
</organism>
<proteinExistence type="predicted"/>
<dbReference type="EMBL" id="BLAU01000001">
    <property type="protein sequence ID" value="GET21619.1"/>
    <property type="molecule type" value="Genomic_DNA"/>
</dbReference>
<dbReference type="RefSeq" id="WP_106543288.1">
    <property type="nucleotide sequence ID" value="NZ_BLAU01000001.1"/>
</dbReference>